<dbReference type="InterPro" id="IPR051083">
    <property type="entry name" value="GrpII_Intron_Splice-Mob/Def"/>
</dbReference>
<dbReference type="PANTHER" id="PTHR34047">
    <property type="entry name" value="NUCLEAR INTRON MATURASE 1, MITOCHONDRIAL-RELATED"/>
    <property type="match status" value="1"/>
</dbReference>
<proteinExistence type="inferred from homology"/>
<name>A0A9X9YKT9_9BRAD</name>
<comment type="similarity">
    <text evidence="1">Belongs to the bacterial reverse transcriptase family.</text>
</comment>
<accession>A0A9X9YKT9</accession>
<protein>
    <recommendedName>
        <fullName evidence="2">Reverse transcriptase domain-containing protein</fullName>
    </recommendedName>
</protein>
<reference evidence="3 4" key="1">
    <citation type="journal article" date="2017" name="Syst. Appl. Microbiol.">
        <title>Soybeans inoculated with root zone soils of Canadian native legumes harbour diverse and novel Bradyrhizobium spp. that possess agricultural potential.</title>
        <authorList>
            <person name="Bromfield E.S.P."/>
            <person name="Cloutier S."/>
            <person name="Tambong J.T."/>
            <person name="Tran Thi T.V."/>
        </authorList>
    </citation>
    <scope>NUCLEOTIDE SEQUENCE [LARGE SCALE GENOMIC DNA]</scope>
    <source>
        <strain evidence="3 4">323S2</strain>
    </source>
</reference>
<dbReference type="EMBL" id="CP088280">
    <property type="protein sequence ID" value="UGX91544.1"/>
    <property type="molecule type" value="Genomic_DNA"/>
</dbReference>
<dbReference type="InterPro" id="IPR000477">
    <property type="entry name" value="RT_dom"/>
</dbReference>
<dbReference type="PROSITE" id="PS50878">
    <property type="entry name" value="RT_POL"/>
    <property type="match status" value="1"/>
</dbReference>
<sequence>MLSNLYLNEVDRMLERAREVTRNGKYTYIEYARFADDLVVLIDAYKRHDWLIGAVTKRLREEFAKLQVEINDEKSRTVDLERGECFGFLGFEFRYFRGLSGAMRPHYTPKLKKRTALVRALKEVFRRHRSQPVERVINLINPMLRGWVNYFAVGHSSECFSFIKDWVEKKVRRHLAHAQKRKGFGWERWNRRWLYDTLGLFNAYRVRRDGPKVAPAG</sequence>
<dbReference type="SUPFAM" id="SSF56672">
    <property type="entry name" value="DNA/RNA polymerases"/>
    <property type="match status" value="1"/>
</dbReference>
<feature type="domain" description="Reverse transcriptase" evidence="2">
    <location>
        <begin position="1"/>
        <end position="93"/>
    </location>
</feature>
<evidence type="ECO:0000256" key="1">
    <source>
        <dbReference type="ARBA" id="ARBA00034120"/>
    </source>
</evidence>
<dbReference type="PANTHER" id="PTHR34047:SF8">
    <property type="entry name" value="PROTEIN YKFC"/>
    <property type="match status" value="1"/>
</dbReference>
<dbReference type="Proteomes" id="UP000564836">
    <property type="component" value="Chromosome"/>
</dbReference>
<organism evidence="3 4">
    <name type="scientific">Bradyrhizobium barranii subsp. barranii</name>
    <dbReference type="NCBI Taxonomy" id="2823807"/>
    <lineage>
        <taxon>Bacteria</taxon>
        <taxon>Pseudomonadati</taxon>
        <taxon>Pseudomonadota</taxon>
        <taxon>Alphaproteobacteria</taxon>
        <taxon>Hyphomicrobiales</taxon>
        <taxon>Nitrobacteraceae</taxon>
        <taxon>Bradyrhizobium</taxon>
        <taxon>Bradyrhizobium barranii</taxon>
    </lineage>
</organism>
<evidence type="ECO:0000313" key="4">
    <source>
        <dbReference type="Proteomes" id="UP000564836"/>
    </source>
</evidence>
<evidence type="ECO:0000259" key="2">
    <source>
        <dbReference type="PROSITE" id="PS50878"/>
    </source>
</evidence>
<gene>
    <name evidence="3" type="ORF">G6321_00038200</name>
</gene>
<dbReference type="Pfam" id="PF08388">
    <property type="entry name" value="GIIM"/>
    <property type="match status" value="1"/>
</dbReference>
<dbReference type="InterPro" id="IPR043502">
    <property type="entry name" value="DNA/RNA_pol_sf"/>
</dbReference>
<evidence type="ECO:0000313" key="3">
    <source>
        <dbReference type="EMBL" id="UGX91544.1"/>
    </source>
</evidence>
<reference evidence="3 4" key="2">
    <citation type="journal article" date="2022" name="Int. J. Syst. Evol. Microbiol.">
        <title>Strains of Bradyrhizobium barranii sp. nov. associated with legumes native to Canada are symbionts of soybeans and belong to different subspecies (subsp. barranii subsp. nov. and subsp. apii subsp. nov.) and symbiovars (sv. glycinearum and sv. septentrionale).</title>
        <authorList>
            <person name="Bromfield E.S.P."/>
            <person name="Cloutier S."/>
            <person name="Wasai-Hara S."/>
            <person name="Minamisawa K."/>
        </authorList>
    </citation>
    <scope>NUCLEOTIDE SEQUENCE [LARGE SCALE GENOMIC DNA]</scope>
    <source>
        <strain evidence="3 4">323S2</strain>
    </source>
</reference>
<dbReference type="AlphaFoldDB" id="A0A9X9YKT9"/>
<dbReference type="InterPro" id="IPR013597">
    <property type="entry name" value="Mat_intron_G2"/>
</dbReference>